<dbReference type="PANTHER" id="PTHR30622:SF4">
    <property type="entry name" value="UNDECAPRENYL-DIPHOSPHATASE"/>
    <property type="match status" value="1"/>
</dbReference>
<feature type="transmembrane region" description="Helical" evidence="17">
    <location>
        <begin position="50"/>
        <end position="70"/>
    </location>
</feature>
<evidence type="ECO:0000256" key="2">
    <source>
        <dbReference type="ARBA" id="ARBA00010621"/>
    </source>
</evidence>
<dbReference type="GO" id="GO:0008360">
    <property type="term" value="P:regulation of cell shape"/>
    <property type="evidence" value="ECO:0007669"/>
    <property type="project" value="UniProtKB-KW"/>
</dbReference>
<keyword evidence="9 17" id="KW-0573">Peptidoglycan synthesis</keyword>
<evidence type="ECO:0000256" key="10">
    <source>
        <dbReference type="ARBA" id="ARBA00022989"/>
    </source>
</evidence>
<comment type="similarity">
    <text evidence="2 17">Belongs to the UppP family.</text>
</comment>
<reference evidence="18 19" key="1">
    <citation type="journal article" date="2022" name="ISME Commun">
        <title>Vulcanimicrobium alpinus gen. nov. sp. nov., the first cultivated representative of the candidate phylum 'Eremiobacterota', is a metabolically versatile aerobic anoxygenic phototroph.</title>
        <authorList>
            <person name="Yabe S."/>
            <person name="Muto K."/>
            <person name="Abe K."/>
            <person name="Yokota A."/>
            <person name="Staudigel H."/>
            <person name="Tebo B.M."/>
        </authorList>
    </citation>
    <scope>NUCLEOTIDE SEQUENCE [LARGE SCALE GENOMIC DNA]</scope>
    <source>
        <strain evidence="18 19">WC8-2</strain>
    </source>
</reference>
<comment type="catalytic activity">
    <reaction evidence="16 17">
        <text>di-trans,octa-cis-undecaprenyl diphosphate + H2O = di-trans,octa-cis-undecaprenyl phosphate + phosphate + H(+)</text>
        <dbReference type="Rhea" id="RHEA:28094"/>
        <dbReference type="ChEBI" id="CHEBI:15377"/>
        <dbReference type="ChEBI" id="CHEBI:15378"/>
        <dbReference type="ChEBI" id="CHEBI:43474"/>
        <dbReference type="ChEBI" id="CHEBI:58405"/>
        <dbReference type="ChEBI" id="CHEBI:60392"/>
        <dbReference type="EC" id="3.6.1.27"/>
    </reaction>
</comment>
<comment type="subcellular location">
    <subcellularLocation>
        <location evidence="1 17">Cell membrane</location>
        <topology evidence="1 17">Multi-pass membrane protein</topology>
    </subcellularLocation>
</comment>
<keyword evidence="11 17" id="KW-0472">Membrane</keyword>
<dbReference type="AlphaFoldDB" id="A0AAN1XZ89"/>
<evidence type="ECO:0000256" key="3">
    <source>
        <dbReference type="ARBA" id="ARBA00012374"/>
    </source>
</evidence>
<dbReference type="InterPro" id="IPR003824">
    <property type="entry name" value="UppP"/>
</dbReference>
<accession>A0AAN1XZ89</accession>
<dbReference type="EC" id="3.6.1.27" evidence="3 17"/>
<evidence type="ECO:0000256" key="4">
    <source>
        <dbReference type="ARBA" id="ARBA00021581"/>
    </source>
</evidence>
<evidence type="ECO:0000256" key="5">
    <source>
        <dbReference type="ARBA" id="ARBA00022475"/>
    </source>
</evidence>
<organism evidence="18 19">
    <name type="scientific">Vulcanimicrobium alpinum</name>
    <dbReference type="NCBI Taxonomy" id="3016050"/>
    <lineage>
        <taxon>Bacteria</taxon>
        <taxon>Bacillati</taxon>
        <taxon>Vulcanimicrobiota</taxon>
        <taxon>Vulcanimicrobiia</taxon>
        <taxon>Vulcanimicrobiales</taxon>
        <taxon>Vulcanimicrobiaceae</taxon>
        <taxon>Vulcanimicrobium</taxon>
    </lineage>
</organism>
<feature type="transmembrane region" description="Helical" evidence="17">
    <location>
        <begin position="270"/>
        <end position="290"/>
    </location>
</feature>
<proteinExistence type="inferred from homology"/>
<evidence type="ECO:0000256" key="9">
    <source>
        <dbReference type="ARBA" id="ARBA00022984"/>
    </source>
</evidence>
<evidence type="ECO:0000256" key="7">
    <source>
        <dbReference type="ARBA" id="ARBA00022801"/>
    </source>
</evidence>
<gene>
    <name evidence="18" type="primary">bacA</name>
    <name evidence="17" type="synonym">uppP</name>
    <name evidence="18" type="ORF">WPS_23490</name>
</gene>
<feature type="transmembrane region" description="Helical" evidence="17">
    <location>
        <begin position="124"/>
        <end position="144"/>
    </location>
</feature>
<evidence type="ECO:0000313" key="19">
    <source>
        <dbReference type="Proteomes" id="UP001317532"/>
    </source>
</evidence>
<keyword evidence="5 17" id="KW-1003">Cell membrane</keyword>
<dbReference type="GO" id="GO:0046677">
    <property type="term" value="P:response to antibiotic"/>
    <property type="evidence" value="ECO:0007669"/>
    <property type="project" value="UniProtKB-UniRule"/>
</dbReference>
<dbReference type="HAMAP" id="MF_01006">
    <property type="entry name" value="Undec_diphosphatase"/>
    <property type="match status" value="1"/>
</dbReference>
<dbReference type="GO" id="GO:0005886">
    <property type="term" value="C:plasma membrane"/>
    <property type="evidence" value="ECO:0007669"/>
    <property type="project" value="UniProtKB-SubCell"/>
</dbReference>
<comment type="function">
    <text evidence="17">Catalyzes the dephosphorylation of undecaprenyl diphosphate (UPP). Confers resistance to bacitracin.</text>
</comment>
<evidence type="ECO:0000313" key="18">
    <source>
        <dbReference type="EMBL" id="BDE07073.1"/>
    </source>
</evidence>
<protein>
    <recommendedName>
        <fullName evidence="4 17">Undecaprenyl-diphosphatase</fullName>
        <ecNumber evidence="3 17">3.6.1.27</ecNumber>
    </recommendedName>
    <alternativeName>
        <fullName evidence="15 17">Bacitracin resistance protein</fullName>
    </alternativeName>
    <alternativeName>
        <fullName evidence="14 17">Undecaprenyl pyrophosphate phosphatase</fullName>
    </alternativeName>
</protein>
<evidence type="ECO:0000256" key="14">
    <source>
        <dbReference type="ARBA" id="ARBA00032707"/>
    </source>
</evidence>
<feature type="transmembrane region" description="Helical" evidence="17">
    <location>
        <begin position="235"/>
        <end position="258"/>
    </location>
</feature>
<dbReference type="KEGG" id="vab:WPS_23490"/>
<dbReference type="PANTHER" id="PTHR30622">
    <property type="entry name" value="UNDECAPRENYL-DIPHOSPHATASE"/>
    <property type="match status" value="1"/>
</dbReference>
<name>A0AAN1XZ89_UNVUL</name>
<comment type="miscellaneous">
    <text evidence="17">Bacitracin is thought to be involved in the inhibition of peptidoglycan synthesis by sequestering undecaprenyl diphosphate, thereby reducing the pool of lipid carrier available.</text>
</comment>
<keyword evidence="12 17" id="KW-0046">Antibiotic resistance</keyword>
<keyword evidence="13 17" id="KW-0961">Cell wall biogenesis/degradation</keyword>
<evidence type="ECO:0000256" key="16">
    <source>
        <dbReference type="ARBA" id="ARBA00047594"/>
    </source>
</evidence>
<dbReference type="EMBL" id="AP025523">
    <property type="protein sequence ID" value="BDE07073.1"/>
    <property type="molecule type" value="Genomic_DNA"/>
</dbReference>
<dbReference type="Pfam" id="PF02673">
    <property type="entry name" value="BacA"/>
    <property type="match status" value="1"/>
</dbReference>
<dbReference type="GO" id="GO:0050380">
    <property type="term" value="F:undecaprenyl-diphosphatase activity"/>
    <property type="evidence" value="ECO:0007669"/>
    <property type="project" value="UniProtKB-UniRule"/>
</dbReference>
<evidence type="ECO:0000256" key="8">
    <source>
        <dbReference type="ARBA" id="ARBA00022960"/>
    </source>
</evidence>
<dbReference type="RefSeq" id="WP_317994691.1">
    <property type="nucleotide sequence ID" value="NZ_AP025523.1"/>
</dbReference>
<keyword evidence="10 17" id="KW-1133">Transmembrane helix</keyword>
<keyword evidence="8 17" id="KW-0133">Cell shape</keyword>
<evidence type="ECO:0000256" key="1">
    <source>
        <dbReference type="ARBA" id="ARBA00004651"/>
    </source>
</evidence>
<feature type="transmembrane region" description="Helical" evidence="17">
    <location>
        <begin position="205"/>
        <end position="223"/>
    </location>
</feature>
<evidence type="ECO:0000256" key="17">
    <source>
        <dbReference type="HAMAP-Rule" id="MF_01006"/>
    </source>
</evidence>
<dbReference type="GO" id="GO:0071555">
    <property type="term" value="P:cell wall organization"/>
    <property type="evidence" value="ECO:0007669"/>
    <property type="project" value="UniProtKB-KW"/>
</dbReference>
<keyword evidence="7 17" id="KW-0378">Hydrolase</keyword>
<dbReference type="Proteomes" id="UP001317532">
    <property type="component" value="Chromosome"/>
</dbReference>
<evidence type="ECO:0000256" key="15">
    <source>
        <dbReference type="ARBA" id="ARBA00032932"/>
    </source>
</evidence>
<evidence type="ECO:0000256" key="11">
    <source>
        <dbReference type="ARBA" id="ARBA00023136"/>
    </source>
</evidence>
<evidence type="ECO:0000256" key="12">
    <source>
        <dbReference type="ARBA" id="ARBA00023251"/>
    </source>
</evidence>
<keyword evidence="6 17" id="KW-0812">Transmembrane</keyword>
<keyword evidence="19" id="KW-1185">Reference proteome</keyword>
<dbReference type="GO" id="GO:0009252">
    <property type="term" value="P:peptidoglycan biosynthetic process"/>
    <property type="evidence" value="ECO:0007669"/>
    <property type="project" value="UniProtKB-KW"/>
</dbReference>
<feature type="transmembrane region" description="Helical" evidence="17">
    <location>
        <begin position="99"/>
        <end position="118"/>
    </location>
</feature>
<evidence type="ECO:0000256" key="13">
    <source>
        <dbReference type="ARBA" id="ARBA00023316"/>
    </source>
</evidence>
<sequence>MRTVADVTFVQAMLLAVLQGVSELFPISSLGHTVLVPALLRWNIDEGSESFLAFVVVLHLGTALALIVFYRRDWIAIVRALVASVVRGRIGSDPIERTAWLLVAGTIPVGVLGVLFQSAVKSLFASPIPVSLFLFANGFVMLLGEWLRRRQHARPDHPYRRLPELTPRDGVLVGLAQSLALLPGISRSGSAIVAGLLRDLHHDDAARYSFLLATPVILAAAVLEIPTLFAPEAHVVLVESAVGCVVAGVTAYASVAFLTRWFKHNDLAPFAWYCVAAGAISCFLFVTKVIPS</sequence>
<evidence type="ECO:0000256" key="6">
    <source>
        <dbReference type="ARBA" id="ARBA00022692"/>
    </source>
</evidence>